<dbReference type="Gene3D" id="3.40.50.300">
    <property type="entry name" value="P-loop containing nucleotide triphosphate hydrolases"/>
    <property type="match status" value="2"/>
</dbReference>
<dbReference type="InterPro" id="IPR050547">
    <property type="entry name" value="DEAD_box_RNA_helicases"/>
</dbReference>
<dbReference type="SMART" id="SM00490">
    <property type="entry name" value="HELICc"/>
    <property type="match status" value="1"/>
</dbReference>
<keyword evidence="4" id="KW-0347">Helicase</keyword>
<dbReference type="GO" id="GO:0003724">
    <property type="term" value="F:RNA helicase activity"/>
    <property type="evidence" value="ECO:0007669"/>
    <property type="project" value="UniProtKB-EC"/>
</dbReference>
<dbReference type="InterPro" id="IPR027417">
    <property type="entry name" value="P-loop_NTPase"/>
</dbReference>
<dbReference type="KEGG" id="lak:106156422"/>
<dbReference type="Proteomes" id="UP000085678">
    <property type="component" value="Unplaced"/>
</dbReference>
<dbReference type="PANTHER" id="PTHR47963">
    <property type="entry name" value="DEAD-BOX ATP-DEPENDENT RNA HELICASE 47, MITOCHONDRIAL"/>
    <property type="match status" value="1"/>
</dbReference>
<dbReference type="GO" id="GO:0005524">
    <property type="term" value="F:ATP binding"/>
    <property type="evidence" value="ECO:0007669"/>
    <property type="project" value="UniProtKB-KW"/>
</dbReference>
<evidence type="ECO:0000256" key="2">
    <source>
        <dbReference type="ARBA" id="ARBA00022741"/>
    </source>
</evidence>
<evidence type="ECO:0000256" key="4">
    <source>
        <dbReference type="ARBA" id="ARBA00022806"/>
    </source>
</evidence>
<keyword evidence="2" id="KW-0547">Nucleotide-binding</keyword>
<dbReference type="GO" id="GO:0003723">
    <property type="term" value="F:RNA binding"/>
    <property type="evidence" value="ECO:0007669"/>
    <property type="project" value="TreeGrafter"/>
</dbReference>
<keyword evidence="5" id="KW-0067">ATP-binding</keyword>
<dbReference type="EC" id="3.6.4.13" evidence="1"/>
<proteinExistence type="predicted"/>
<feature type="region of interest" description="Disordered" evidence="6">
    <location>
        <begin position="1"/>
        <end position="90"/>
    </location>
</feature>
<dbReference type="PROSITE" id="PS51194">
    <property type="entry name" value="HELICASE_CTER"/>
    <property type="match status" value="1"/>
</dbReference>
<dbReference type="PROSITE" id="PS51192">
    <property type="entry name" value="HELICASE_ATP_BIND_1"/>
    <property type="match status" value="1"/>
</dbReference>
<dbReference type="OMA" id="TFWNPDY"/>
<organism evidence="9 10">
    <name type="scientific">Lingula anatina</name>
    <name type="common">Brachiopod</name>
    <name type="synonym">Lingula unguis</name>
    <dbReference type="NCBI Taxonomy" id="7574"/>
    <lineage>
        <taxon>Eukaryota</taxon>
        <taxon>Metazoa</taxon>
        <taxon>Spiralia</taxon>
        <taxon>Lophotrochozoa</taxon>
        <taxon>Brachiopoda</taxon>
        <taxon>Linguliformea</taxon>
        <taxon>Lingulata</taxon>
        <taxon>Lingulida</taxon>
        <taxon>Linguloidea</taxon>
        <taxon>Lingulidae</taxon>
        <taxon>Lingula</taxon>
    </lineage>
</organism>
<protein>
    <recommendedName>
        <fullName evidence="1">RNA helicase</fullName>
        <ecNumber evidence="1">3.6.4.13</ecNumber>
    </recommendedName>
</protein>
<evidence type="ECO:0000256" key="5">
    <source>
        <dbReference type="ARBA" id="ARBA00022840"/>
    </source>
</evidence>
<feature type="domain" description="Helicase C-terminal" evidence="8">
    <location>
        <begin position="346"/>
        <end position="489"/>
    </location>
</feature>
<evidence type="ECO:0000313" key="10">
    <source>
        <dbReference type="RefSeq" id="XP_013387133.1"/>
    </source>
</evidence>
<feature type="non-terminal residue" evidence="10">
    <location>
        <position position="497"/>
    </location>
</feature>
<feature type="compositionally biased region" description="Basic residues" evidence="6">
    <location>
        <begin position="20"/>
        <end position="41"/>
    </location>
</feature>
<name>A0A1S3HM17_LINAN</name>
<reference evidence="10" key="1">
    <citation type="submission" date="2025-08" db="UniProtKB">
        <authorList>
            <consortium name="RefSeq"/>
        </authorList>
    </citation>
    <scope>IDENTIFICATION</scope>
    <source>
        <tissue evidence="10">Gonads</tissue>
    </source>
</reference>
<accession>A0A1S3HM17</accession>
<dbReference type="SUPFAM" id="SSF52540">
    <property type="entry name" value="P-loop containing nucleoside triphosphate hydrolases"/>
    <property type="match status" value="1"/>
</dbReference>
<gene>
    <name evidence="10" type="primary">LOC106156422</name>
</gene>
<evidence type="ECO:0000259" key="7">
    <source>
        <dbReference type="PROSITE" id="PS51192"/>
    </source>
</evidence>
<dbReference type="InParanoid" id="A0A1S3HM17"/>
<dbReference type="PANTHER" id="PTHR47963:SF8">
    <property type="entry name" value="ATP-DEPENDENT RNA HELICASE DEAD"/>
    <property type="match status" value="1"/>
</dbReference>
<dbReference type="InterPro" id="IPR014001">
    <property type="entry name" value="Helicase_ATP-bd"/>
</dbReference>
<dbReference type="GeneID" id="106156422"/>
<evidence type="ECO:0000259" key="8">
    <source>
        <dbReference type="PROSITE" id="PS51194"/>
    </source>
</evidence>
<dbReference type="STRING" id="7574.A0A1S3HM17"/>
<evidence type="ECO:0000256" key="6">
    <source>
        <dbReference type="SAM" id="MobiDB-lite"/>
    </source>
</evidence>
<keyword evidence="9" id="KW-1185">Reference proteome</keyword>
<dbReference type="GO" id="GO:0016787">
    <property type="term" value="F:hydrolase activity"/>
    <property type="evidence" value="ECO:0007669"/>
    <property type="project" value="UniProtKB-KW"/>
</dbReference>
<dbReference type="Pfam" id="PF00270">
    <property type="entry name" value="DEAD"/>
    <property type="match status" value="1"/>
</dbReference>
<evidence type="ECO:0000256" key="1">
    <source>
        <dbReference type="ARBA" id="ARBA00012552"/>
    </source>
</evidence>
<dbReference type="InterPro" id="IPR011545">
    <property type="entry name" value="DEAD/DEAH_box_helicase_dom"/>
</dbReference>
<dbReference type="SMART" id="SM00487">
    <property type="entry name" value="DEXDc"/>
    <property type="match status" value="1"/>
</dbReference>
<dbReference type="InterPro" id="IPR001650">
    <property type="entry name" value="Helicase_C-like"/>
</dbReference>
<evidence type="ECO:0000313" key="9">
    <source>
        <dbReference type="Proteomes" id="UP000085678"/>
    </source>
</evidence>
<dbReference type="OrthoDB" id="4255at2759"/>
<feature type="domain" description="Helicase ATP-binding" evidence="7">
    <location>
        <begin position="126"/>
        <end position="313"/>
    </location>
</feature>
<dbReference type="CDD" id="cd18787">
    <property type="entry name" value="SF2_C_DEAD"/>
    <property type="match status" value="1"/>
</dbReference>
<sequence length="497" mass="55173">MAQLREDDTADVVDNVVAKKEKKSKDKKKKKEKKDKERKRKAEAAEVEENGEVSPKKAKTEINGKQSSKKAKTTEEEETPPSIDLPELTQEQQDGAFSKFRISNPMVEKLQGRSVTYLFPIQAQTFDHVYDGFDVIAQARTGTGKTLSFALPLVEKLQLEGTKGKHGRPPKVLVMAPTRELAKQVSEDFESITETLKVFCIYGGTAFAPQEQAIRKGLDILVGTPGRILDYVRKGTLDLAHLRHVVLDEVDRMLDMGFTESVEEILQAAYKTGGVADALAGSPDTPQTLLFSATLPPWVHKTAQKYMKGDVKHVDLIGNQDIRTATTVQHMAIKCGYQDRAATIGAVIQVYSGNHGRAMVFCQTKRDADELAVSSDIKVEAHVLHGDVPQEKREMVLKKFREGKYRCLVTTDVAARGLDIPEVDLVIQCSPPKDVESYIHRSGRTGRAGREGVCICFYKFQEERDLQWVEHKAGIKFKRIGGPTPNDIIKAAAKDAA</sequence>
<keyword evidence="3" id="KW-0378">Hydrolase</keyword>
<dbReference type="Pfam" id="PF00271">
    <property type="entry name" value="Helicase_C"/>
    <property type="match status" value="1"/>
</dbReference>
<dbReference type="RefSeq" id="XP_013387133.1">
    <property type="nucleotide sequence ID" value="XM_013531679.1"/>
</dbReference>
<dbReference type="AlphaFoldDB" id="A0A1S3HM17"/>
<evidence type="ECO:0000256" key="3">
    <source>
        <dbReference type="ARBA" id="ARBA00022801"/>
    </source>
</evidence>